<gene>
    <name evidence="2" type="ORF">K443DRAFT_114379</name>
</gene>
<reference evidence="3" key="2">
    <citation type="submission" date="2015-01" db="EMBL/GenBank/DDBJ databases">
        <title>Evolutionary Origins and Diversification of the Mycorrhizal Mutualists.</title>
        <authorList>
            <consortium name="DOE Joint Genome Institute"/>
            <consortium name="Mycorrhizal Genomics Consortium"/>
            <person name="Kohler A."/>
            <person name="Kuo A."/>
            <person name="Nagy L.G."/>
            <person name="Floudas D."/>
            <person name="Copeland A."/>
            <person name="Barry K.W."/>
            <person name="Cichocki N."/>
            <person name="Veneault-Fourrey C."/>
            <person name="LaButti K."/>
            <person name="Lindquist E.A."/>
            <person name="Lipzen A."/>
            <person name="Lundell T."/>
            <person name="Morin E."/>
            <person name="Murat C."/>
            <person name="Riley R."/>
            <person name="Ohm R."/>
            <person name="Sun H."/>
            <person name="Tunlid A."/>
            <person name="Henrissat B."/>
            <person name="Grigoriev I.V."/>
            <person name="Hibbett D.S."/>
            <person name="Martin F."/>
        </authorList>
    </citation>
    <scope>NUCLEOTIDE SEQUENCE [LARGE SCALE GENOMIC DNA]</scope>
    <source>
        <strain evidence="3">LaAM-08-1</strain>
    </source>
</reference>
<evidence type="ECO:0000313" key="2">
    <source>
        <dbReference type="EMBL" id="KIJ91908.1"/>
    </source>
</evidence>
<proteinExistence type="predicted"/>
<feature type="region of interest" description="Disordered" evidence="1">
    <location>
        <begin position="41"/>
        <end position="66"/>
    </location>
</feature>
<name>A0A0C9WU26_9AGAR</name>
<organism evidence="2 3">
    <name type="scientific">Laccaria amethystina LaAM-08-1</name>
    <dbReference type="NCBI Taxonomy" id="1095629"/>
    <lineage>
        <taxon>Eukaryota</taxon>
        <taxon>Fungi</taxon>
        <taxon>Dikarya</taxon>
        <taxon>Basidiomycota</taxon>
        <taxon>Agaricomycotina</taxon>
        <taxon>Agaricomycetes</taxon>
        <taxon>Agaricomycetidae</taxon>
        <taxon>Agaricales</taxon>
        <taxon>Agaricineae</taxon>
        <taxon>Hydnangiaceae</taxon>
        <taxon>Laccaria</taxon>
    </lineage>
</organism>
<protein>
    <submittedName>
        <fullName evidence="2">Uncharacterized protein</fullName>
    </submittedName>
</protein>
<dbReference type="HOGENOM" id="CLU_1578776_0_0_1"/>
<feature type="non-terminal residue" evidence="2">
    <location>
        <position position="181"/>
    </location>
</feature>
<accession>A0A0C9WU26</accession>
<feature type="region of interest" description="Disordered" evidence="1">
    <location>
        <begin position="83"/>
        <end position="104"/>
    </location>
</feature>
<keyword evidence="3" id="KW-1185">Reference proteome</keyword>
<feature type="compositionally biased region" description="Basic and acidic residues" evidence="1">
    <location>
        <begin position="83"/>
        <end position="93"/>
    </location>
</feature>
<dbReference type="AlphaFoldDB" id="A0A0C9WU26"/>
<dbReference type="OrthoDB" id="3111509at2759"/>
<dbReference type="Proteomes" id="UP000054477">
    <property type="component" value="Unassembled WGS sequence"/>
</dbReference>
<evidence type="ECO:0000313" key="3">
    <source>
        <dbReference type="Proteomes" id="UP000054477"/>
    </source>
</evidence>
<sequence>VWCSVLRADAVLWSSPLRSQHSAAPPTARPNDNHPAVMRYSAAKPGQKSSQLTIADGRSTIEDPKSNAGSIVRHMRTRACAEGRQDHPCDPHRSSSASVGPCPPTAYETQPALVRSSEEDASERVEKQCEGPRRWMTGGRARMASSVIGSLGPPWMMVKEPAMYARLLLFNFRFRFHLLLL</sequence>
<reference evidence="2 3" key="1">
    <citation type="submission" date="2014-04" db="EMBL/GenBank/DDBJ databases">
        <authorList>
            <consortium name="DOE Joint Genome Institute"/>
            <person name="Kuo A."/>
            <person name="Kohler A."/>
            <person name="Nagy L.G."/>
            <person name="Floudas D."/>
            <person name="Copeland A."/>
            <person name="Barry K.W."/>
            <person name="Cichocki N."/>
            <person name="Veneault-Fourrey C."/>
            <person name="LaButti K."/>
            <person name="Lindquist E.A."/>
            <person name="Lipzen A."/>
            <person name="Lundell T."/>
            <person name="Morin E."/>
            <person name="Murat C."/>
            <person name="Sun H."/>
            <person name="Tunlid A."/>
            <person name="Henrissat B."/>
            <person name="Grigoriev I.V."/>
            <person name="Hibbett D.S."/>
            <person name="Martin F."/>
            <person name="Nordberg H.P."/>
            <person name="Cantor M.N."/>
            <person name="Hua S.X."/>
        </authorList>
    </citation>
    <scope>NUCLEOTIDE SEQUENCE [LARGE SCALE GENOMIC DNA]</scope>
    <source>
        <strain evidence="2 3">LaAM-08-1</strain>
    </source>
</reference>
<dbReference type="EMBL" id="KN838955">
    <property type="protein sequence ID" value="KIJ91908.1"/>
    <property type="molecule type" value="Genomic_DNA"/>
</dbReference>
<evidence type="ECO:0000256" key="1">
    <source>
        <dbReference type="SAM" id="MobiDB-lite"/>
    </source>
</evidence>